<evidence type="ECO:0000256" key="10">
    <source>
        <dbReference type="ARBA" id="ARBA00022917"/>
    </source>
</evidence>
<dbReference type="PROSITE" id="PS50862">
    <property type="entry name" value="AA_TRNA_LIGASE_II"/>
    <property type="match status" value="1"/>
</dbReference>
<dbReference type="EMBL" id="JAUSTN010000002">
    <property type="protein sequence ID" value="MDQ0274319.1"/>
    <property type="molecule type" value="Genomic_DNA"/>
</dbReference>
<sequence>MKEKLLKIKDVATSEIEKTENLKGLEDLRVKYLGKKGELTLVLKEMGKLSKEERPIIGSLANEIRKNIEELIEEKKQKLSSQELEKRLIDERIDITLKTDKTDVGHFHPLIKTLEELESLFVRMGFTVYDGPEIETVENNFDLLNAPENHPSRDLSDTFYIDENTLLRTQTSPVQIRAMKEHGAPLRMICTGRVFRPDEVDATHSPMFHQMEGLIIDKDVSIANLTHTLNLFVKELFGDDMQTRFRPHYFPFTEPSLEVDVTCPKCHGNGCDACGNTGWSMELLGCGMVHPNVLRNCGIDPEIYSGFAFGMGIDRIAMVKYGITDIRMMFDNDIRFLKEF</sequence>
<dbReference type="SUPFAM" id="SSF46589">
    <property type="entry name" value="tRNA-binding arm"/>
    <property type="match status" value="1"/>
</dbReference>
<evidence type="ECO:0000256" key="14">
    <source>
        <dbReference type="SAM" id="Coils"/>
    </source>
</evidence>
<keyword evidence="5 13" id="KW-0436">Ligase</keyword>
<comment type="catalytic activity">
    <reaction evidence="12 13">
        <text>tRNA(Phe) + L-phenylalanine + ATP = L-phenylalanyl-tRNA(Phe) + AMP + diphosphate + H(+)</text>
        <dbReference type="Rhea" id="RHEA:19413"/>
        <dbReference type="Rhea" id="RHEA-COMP:9668"/>
        <dbReference type="Rhea" id="RHEA-COMP:9699"/>
        <dbReference type="ChEBI" id="CHEBI:15378"/>
        <dbReference type="ChEBI" id="CHEBI:30616"/>
        <dbReference type="ChEBI" id="CHEBI:33019"/>
        <dbReference type="ChEBI" id="CHEBI:58095"/>
        <dbReference type="ChEBI" id="CHEBI:78442"/>
        <dbReference type="ChEBI" id="CHEBI:78531"/>
        <dbReference type="ChEBI" id="CHEBI:456215"/>
        <dbReference type="EC" id="6.1.1.20"/>
    </reaction>
</comment>
<evidence type="ECO:0000313" key="16">
    <source>
        <dbReference type="EMBL" id="MDQ0274319.1"/>
    </source>
</evidence>
<evidence type="ECO:0000256" key="7">
    <source>
        <dbReference type="ARBA" id="ARBA00022741"/>
    </source>
</evidence>
<dbReference type="InterPro" id="IPR022911">
    <property type="entry name" value="Phe_tRNA_ligase_alpha1_bac"/>
</dbReference>
<comment type="subunit">
    <text evidence="3 13">Tetramer of two alpha and two beta subunits.</text>
</comment>
<dbReference type="Gene3D" id="3.30.930.10">
    <property type="entry name" value="Bira Bifunctional Protein, Domain 2"/>
    <property type="match status" value="1"/>
</dbReference>
<evidence type="ECO:0000259" key="15">
    <source>
        <dbReference type="PROSITE" id="PS50862"/>
    </source>
</evidence>
<evidence type="ECO:0000256" key="8">
    <source>
        <dbReference type="ARBA" id="ARBA00022840"/>
    </source>
</evidence>
<dbReference type="InterPro" id="IPR004529">
    <property type="entry name" value="Phe-tRNA-synth_IIc_asu"/>
</dbReference>
<dbReference type="CDD" id="cd00496">
    <property type="entry name" value="PheRS_alpha_core"/>
    <property type="match status" value="1"/>
</dbReference>
<dbReference type="InterPro" id="IPR004188">
    <property type="entry name" value="Phe-tRNA_ligase_II_N"/>
</dbReference>
<organism evidence="16 17">
    <name type="scientific">Peptoniphilus koenoeneniae</name>
    <dbReference type="NCBI Taxonomy" id="507751"/>
    <lineage>
        <taxon>Bacteria</taxon>
        <taxon>Bacillati</taxon>
        <taxon>Bacillota</taxon>
        <taxon>Tissierellia</taxon>
        <taxon>Tissierellales</taxon>
        <taxon>Peptoniphilaceae</taxon>
        <taxon>Peptoniphilus</taxon>
    </lineage>
</organism>
<dbReference type="HAMAP" id="MF_00281">
    <property type="entry name" value="Phe_tRNA_synth_alpha1"/>
    <property type="match status" value="1"/>
</dbReference>
<dbReference type="PANTHER" id="PTHR11538">
    <property type="entry name" value="PHENYLALANYL-TRNA SYNTHETASE"/>
    <property type="match status" value="1"/>
</dbReference>
<comment type="similarity">
    <text evidence="2 13">Belongs to the class-II aminoacyl-tRNA synthetase family. Phe-tRNA synthetase alpha subunit type 1 subfamily.</text>
</comment>
<dbReference type="RefSeq" id="WP_023054925.1">
    <property type="nucleotide sequence ID" value="NZ_JAUSTN010000002.1"/>
</dbReference>
<keyword evidence="10 13" id="KW-0648">Protein biosynthesis</keyword>
<comment type="caution">
    <text evidence="16">The sequence shown here is derived from an EMBL/GenBank/DDBJ whole genome shotgun (WGS) entry which is preliminary data.</text>
</comment>
<gene>
    <name evidence="13" type="primary">pheS</name>
    <name evidence="16" type="ORF">J2S72_000327</name>
</gene>
<evidence type="ECO:0000256" key="9">
    <source>
        <dbReference type="ARBA" id="ARBA00022842"/>
    </source>
</evidence>
<comment type="cofactor">
    <cofactor evidence="13">
        <name>Mg(2+)</name>
        <dbReference type="ChEBI" id="CHEBI:18420"/>
    </cofactor>
    <text evidence="13">Binds 2 magnesium ions per tetramer.</text>
</comment>
<comment type="subcellular location">
    <subcellularLocation>
        <location evidence="1 13">Cytoplasm</location>
    </subcellularLocation>
</comment>
<dbReference type="SUPFAM" id="SSF55681">
    <property type="entry name" value="Class II aaRS and biotin synthetases"/>
    <property type="match status" value="1"/>
</dbReference>
<evidence type="ECO:0000256" key="13">
    <source>
        <dbReference type="HAMAP-Rule" id="MF_00281"/>
    </source>
</evidence>
<dbReference type="Pfam" id="PF01409">
    <property type="entry name" value="tRNA-synt_2d"/>
    <property type="match status" value="1"/>
</dbReference>
<feature type="coiled-coil region" evidence="14">
    <location>
        <begin position="61"/>
        <end position="92"/>
    </location>
</feature>
<keyword evidence="8 13" id="KW-0067">ATP-binding</keyword>
<dbReference type="InterPro" id="IPR006195">
    <property type="entry name" value="aa-tRNA-synth_II"/>
</dbReference>
<dbReference type="InterPro" id="IPR002319">
    <property type="entry name" value="Phenylalanyl-tRNA_Synthase"/>
</dbReference>
<dbReference type="PANTHER" id="PTHR11538:SF41">
    <property type="entry name" value="PHENYLALANINE--TRNA LIGASE, MITOCHONDRIAL"/>
    <property type="match status" value="1"/>
</dbReference>
<evidence type="ECO:0000256" key="11">
    <source>
        <dbReference type="ARBA" id="ARBA00023146"/>
    </source>
</evidence>
<proteinExistence type="inferred from homology"/>
<dbReference type="EC" id="6.1.1.20" evidence="13"/>
<evidence type="ECO:0000256" key="12">
    <source>
        <dbReference type="ARBA" id="ARBA00049255"/>
    </source>
</evidence>
<keyword evidence="9 13" id="KW-0460">Magnesium</keyword>
<evidence type="ECO:0000256" key="1">
    <source>
        <dbReference type="ARBA" id="ARBA00004496"/>
    </source>
</evidence>
<dbReference type="InterPro" id="IPR010978">
    <property type="entry name" value="tRNA-bd_arm"/>
</dbReference>
<name>A0ABU0ASR6_9FIRM</name>
<keyword evidence="14" id="KW-0175">Coiled coil</keyword>
<dbReference type="InterPro" id="IPR045864">
    <property type="entry name" value="aa-tRNA-synth_II/BPL/LPL"/>
</dbReference>
<evidence type="ECO:0000256" key="4">
    <source>
        <dbReference type="ARBA" id="ARBA00022490"/>
    </source>
</evidence>
<evidence type="ECO:0000256" key="2">
    <source>
        <dbReference type="ARBA" id="ARBA00010207"/>
    </source>
</evidence>
<dbReference type="NCBIfam" id="TIGR00468">
    <property type="entry name" value="pheS"/>
    <property type="match status" value="1"/>
</dbReference>
<evidence type="ECO:0000256" key="6">
    <source>
        <dbReference type="ARBA" id="ARBA00022723"/>
    </source>
</evidence>
<evidence type="ECO:0000256" key="3">
    <source>
        <dbReference type="ARBA" id="ARBA00011209"/>
    </source>
</evidence>
<keyword evidence="11 13" id="KW-0030">Aminoacyl-tRNA synthetase</keyword>
<keyword evidence="17" id="KW-1185">Reference proteome</keyword>
<dbReference type="Pfam" id="PF02912">
    <property type="entry name" value="Phe_tRNA-synt_N"/>
    <property type="match status" value="1"/>
</dbReference>
<keyword evidence="6 13" id="KW-0479">Metal-binding</keyword>
<protein>
    <recommendedName>
        <fullName evidence="13">Phenylalanine--tRNA ligase alpha subunit</fullName>
        <ecNumber evidence="13">6.1.1.20</ecNumber>
    </recommendedName>
    <alternativeName>
        <fullName evidence="13">Phenylalanyl-tRNA synthetase alpha subunit</fullName>
        <shortName evidence="13">PheRS</shortName>
    </alternativeName>
</protein>
<dbReference type="Proteomes" id="UP001236559">
    <property type="component" value="Unassembled WGS sequence"/>
</dbReference>
<feature type="binding site" evidence="13">
    <location>
        <position position="254"/>
    </location>
    <ligand>
        <name>Mg(2+)</name>
        <dbReference type="ChEBI" id="CHEBI:18420"/>
        <note>shared with beta subunit</note>
    </ligand>
</feature>
<evidence type="ECO:0000256" key="5">
    <source>
        <dbReference type="ARBA" id="ARBA00022598"/>
    </source>
</evidence>
<dbReference type="GO" id="GO:0004826">
    <property type="term" value="F:phenylalanine-tRNA ligase activity"/>
    <property type="evidence" value="ECO:0007669"/>
    <property type="project" value="UniProtKB-EC"/>
</dbReference>
<reference evidence="16 17" key="1">
    <citation type="submission" date="2023-07" db="EMBL/GenBank/DDBJ databases">
        <title>Genomic Encyclopedia of Type Strains, Phase IV (KMG-IV): sequencing the most valuable type-strain genomes for metagenomic binning, comparative biology and taxonomic classification.</title>
        <authorList>
            <person name="Goeker M."/>
        </authorList>
    </citation>
    <scope>NUCLEOTIDE SEQUENCE [LARGE SCALE GENOMIC DNA]</scope>
    <source>
        <strain evidence="16 17">DSM 22616</strain>
    </source>
</reference>
<evidence type="ECO:0000313" key="17">
    <source>
        <dbReference type="Proteomes" id="UP001236559"/>
    </source>
</evidence>
<feature type="domain" description="Aminoacyl-transfer RNA synthetases class-II family profile" evidence="15">
    <location>
        <begin position="117"/>
        <end position="339"/>
    </location>
</feature>
<keyword evidence="4 13" id="KW-0963">Cytoplasm</keyword>
<accession>A0ABU0ASR6</accession>
<keyword evidence="7 13" id="KW-0547">Nucleotide-binding</keyword>